<dbReference type="InterPro" id="IPR000408">
    <property type="entry name" value="Reg_chr_condens"/>
</dbReference>
<dbReference type="InterPro" id="IPR009091">
    <property type="entry name" value="RCC1/BLIP-II"/>
</dbReference>
<feature type="repeat" description="RCC1" evidence="1">
    <location>
        <begin position="2"/>
        <end position="51"/>
    </location>
</feature>
<feature type="non-terminal residue" evidence="3">
    <location>
        <position position="1"/>
    </location>
</feature>
<organism evidence="3 4">
    <name type="scientific">Stichopus japonicus</name>
    <name type="common">Sea cucumber</name>
    <dbReference type="NCBI Taxonomy" id="307972"/>
    <lineage>
        <taxon>Eukaryota</taxon>
        <taxon>Metazoa</taxon>
        <taxon>Echinodermata</taxon>
        <taxon>Eleutherozoa</taxon>
        <taxon>Echinozoa</taxon>
        <taxon>Holothuroidea</taxon>
        <taxon>Aspidochirotacea</taxon>
        <taxon>Aspidochirotida</taxon>
        <taxon>Stichopodidae</taxon>
        <taxon>Apostichopus</taxon>
    </lineage>
</organism>
<evidence type="ECO:0000313" key="4">
    <source>
        <dbReference type="Proteomes" id="UP000230750"/>
    </source>
</evidence>
<evidence type="ECO:0000256" key="1">
    <source>
        <dbReference type="PROSITE-ProRule" id="PRU00235"/>
    </source>
</evidence>
<reference evidence="3 4" key="1">
    <citation type="journal article" date="2017" name="PLoS Biol.">
        <title>The sea cucumber genome provides insights into morphological evolution and visceral regeneration.</title>
        <authorList>
            <person name="Zhang X."/>
            <person name="Sun L."/>
            <person name="Yuan J."/>
            <person name="Sun Y."/>
            <person name="Gao Y."/>
            <person name="Zhang L."/>
            <person name="Li S."/>
            <person name="Dai H."/>
            <person name="Hamel J.F."/>
            <person name="Liu C."/>
            <person name="Yu Y."/>
            <person name="Liu S."/>
            <person name="Lin W."/>
            <person name="Guo K."/>
            <person name="Jin S."/>
            <person name="Xu P."/>
            <person name="Storey K.B."/>
            <person name="Huan P."/>
            <person name="Zhang T."/>
            <person name="Zhou Y."/>
            <person name="Zhang J."/>
            <person name="Lin C."/>
            <person name="Li X."/>
            <person name="Xing L."/>
            <person name="Huo D."/>
            <person name="Sun M."/>
            <person name="Wang L."/>
            <person name="Mercier A."/>
            <person name="Li F."/>
            <person name="Yang H."/>
            <person name="Xiang J."/>
        </authorList>
    </citation>
    <scope>NUCLEOTIDE SEQUENCE [LARGE SCALE GENOMIC DNA]</scope>
    <source>
        <strain evidence="3">Shaxun</strain>
        <tissue evidence="3">Muscle</tissue>
    </source>
</reference>
<gene>
    <name evidence="3" type="ORF">BSL78_01791</name>
</gene>
<proteinExistence type="predicted"/>
<keyword evidence="4" id="KW-1185">Reference proteome</keyword>
<dbReference type="PROSITE" id="PS50012">
    <property type="entry name" value="RCC1_3"/>
    <property type="match status" value="1"/>
</dbReference>
<dbReference type="EMBL" id="MRZV01000036">
    <property type="protein sequence ID" value="PIK61300.1"/>
    <property type="molecule type" value="Genomic_DNA"/>
</dbReference>
<evidence type="ECO:0000313" key="3">
    <source>
        <dbReference type="EMBL" id="PIK61300.1"/>
    </source>
</evidence>
<accession>A0A2G8LM96</accession>
<name>A0A2G8LM96_STIJA</name>
<dbReference type="OrthoDB" id="5981550at2759"/>
<protein>
    <submittedName>
        <fullName evidence="3">Putative X-linked retinitis pigmentosa GTPase regulator-like</fullName>
    </submittedName>
</protein>
<feature type="region of interest" description="Disordered" evidence="2">
    <location>
        <begin position="62"/>
        <end position="81"/>
    </location>
</feature>
<dbReference type="PROSITE" id="PS00626">
    <property type="entry name" value="RCC1_2"/>
    <property type="match status" value="1"/>
</dbReference>
<dbReference type="Proteomes" id="UP000230750">
    <property type="component" value="Unassembled WGS sequence"/>
</dbReference>
<comment type="caution">
    <text evidence="3">The sequence shown here is derived from an EMBL/GenBank/DDBJ whole genome shotgun (WGS) entry which is preliminary data.</text>
</comment>
<sequence>SGQLYLWGKNSHVIPDSKESLSHFHPSLVECHHPVSKLACGAWHAAAVTGYPQWQPLLEESSDEDLLESEGDDEEEEEEDGQLIDCMKSLALKVVVGFKRQVHLVGFFWPIGPIFTDRCDIVQ</sequence>
<evidence type="ECO:0000256" key="2">
    <source>
        <dbReference type="SAM" id="MobiDB-lite"/>
    </source>
</evidence>
<dbReference type="SUPFAM" id="SSF50985">
    <property type="entry name" value="RCC1/BLIP-II"/>
    <property type="match status" value="1"/>
</dbReference>
<dbReference type="AlphaFoldDB" id="A0A2G8LM96"/>